<feature type="domain" description="AAA+ ATPase" evidence="4">
    <location>
        <begin position="707"/>
        <end position="839"/>
    </location>
</feature>
<evidence type="ECO:0000256" key="3">
    <source>
        <dbReference type="SAM" id="MobiDB-lite"/>
    </source>
</evidence>
<dbReference type="VEuPathDB" id="FungiDB:AMAG_14733"/>
<dbReference type="Proteomes" id="UP000054350">
    <property type="component" value="Unassembled WGS sequence"/>
</dbReference>
<evidence type="ECO:0000256" key="2">
    <source>
        <dbReference type="ARBA" id="ARBA00022840"/>
    </source>
</evidence>
<protein>
    <recommendedName>
        <fullName evidence="4">AAA+ ATPase domain-containing protein</fullName>
    </recommendedName>
</protein>
<dbReference type="InterPro" id="IPR045735">
    <property type="entry name" value="Spore_III_AA_AAA+_ATPase"/>
</dbReference>
<proteinExistence type="predicted"/>
<keyword evidence="1" id="KW-0547">Nucleotide-binding</keyword>
<dbReference type="Gene3D" id="3.30.420.10">
    <property type="entry name" value="Ribonuclease H-like superfamily/Ribonuclease H"/>
    <property type="match status" value="1"/>
</dbReference>
<dbReference type="GO" id="GO:0005524">
    <property type="term" value="F:ATP binding"/>
    <property type="evidence" value="ECO:0007669"/>
    <property type="project" value="UniProtKB-KW"/>
</dbReference>
<dbReference type="AlphaFoldDB" id="A0A0L0T597"/>
<dbReference type="CDD" id="cd00009">
    <property type="entry name" value="AAA"/>
    <property type="match status" value="1"/>
</dbReference>
<dbReference type="Gene3D" id="3.40.50.300">
    <property type="entry name" value="P-loop containing nucleotide triphosphate hydrolases"/>
    <property type="match status" value="1"/>
</dbReference>
<dbReference type="EMBL" id="GG745363">
    <property type="protein sequence ID" value="KNE69886.1"/>
    <property type="molecule type" value="Genomic_DNA"/>
</dbReference>
<reference evidence="6" key="2">
    <citation type="submission" date="2009-11" db="EMBL/GenBank/DDBJ databases">
        <title>The Genome Sequence of Allomyces macrogynus strain ATCC 38327.</title>
        <authorList>
            <consortium name="The Broad Institute Genome Sequencing Platform"/>
            <person name="Russ C."/>
            <person name="Cuomo C."/>
            <person name="Shea T."/>
            <person name="Young S.K."/>
            <person name="Zeng Q."/>
            <person name="Koehrsen M."/>
            <person name="Haas B."/>
            <person name="Borodovsky M."/>
            <person name="Guigo R."/>
            <person name="Alvarado L."/>
            <person name="Berlin A."/>
            <person name="Borenstein D."/>
            <person name="Chen Z."/>
            <person name="Engels R."/>
            <person name="Freedman E."/>
            <person name="Gellesch M."/>
            <person name="Goldberg J."/>
            <person name="Griggs A."/>
            <person name="Gujja S."/>
            <person name="Heiman D."/>
            <person name="Hepburn T."/>
            <person name="Howarth C."/>
            <person name="Jen D."/>
            <person name="Larson L."/>
            <person name="Lewis B."/>
            <person name="Mehta T."/>
            <person name="Park D."/>
            <person name="Pearson M."/>
            <person name="Roberts A."/>
            <person name="Saif S."/>
            <person name="Shenoy N."/>
            <person name="Sisk P."/>
            <person name="Stolte C."/>
            <person name="Sykes S."/>
            <person name="Walk T."/>
            <person name="White J."/>
            <person name="Yandava C."/>
            <person name="Burger G."/>
            <person name="Gray M.W."/>
            <person name="Holland P.W.H."/>
            <person name="King N."/>
            <person name="Lang F.B.F."/>
            <person name="Roger A.J."/>
            <person name="Ruiz-Trillo I."/>
            <person name="Lander E."/>
            <person name="Nusbaum C."/>
        </authorList>
    </citation>
    <scope>NUCLEOTIDE SEQUENCE [LARGE SCALE GENOMIC DNA]</scope>
    <source>
        <strain evidence="6">ATCC 38327</strain>
    </source>
</reference>
<dbReference type="eggNOG" id="ENOG502QQ4X">
    <property type="taxonomic scope" value="Eukaryota"/>
</dbReference>
<dbReference type="OrthoDB" id="26838at2759"/>
<organism evidence="5 6">
    <name type="scientific">Allomyces macrogynus (strain ATCC 38327)</name>
    <name type="common">Allomyces javanicus var. macrogynus</name>
    <dbReference type="NCBI Taxonomy" id="578462"/>
    <lineage>
        <taxon>Eukaryota</taxon>
        <taxon>Fungi</taxon>
        <taxon>Fungi incertae sedis</taxon>
        <taxon>Blastocladiomycota</taxon>
        <taxon>Blastocladiomycetes</taxon>
        <taxon>Blastocladiales</taxon>
        <taxon>Blastocladiaceae</taxon>
        <taxon>Allomyces</taxon>
    </lineage>
</organism>
<dbReference type="GO" id="GO:0003676">
    <property type="term" value="F:nucleic acid binding"/>
    <property type="evidence" value="ECO:0007669"/>
    <property type="project" value="InterPro"/>
</dbReference>
<dbReference type="Pfam" id="PF19568">
    <property type="entry name" value="Spore_III_AA"/>
    <property type="match status" value="1"/>
</dbReference>
<dbReference type="InterPro" id="IPR003593">
    <property type="entry name" value="AAA+_ATPase"/>
</dbReference>
<evidence type="ECO:0000313" key="6">
    <source>
        <dbReference type="Proteomes" id="UP000054350"/>
    </source>
</evidence>
<sequence length="932" mass="101389">MPKILATGRPASLTALQICSWTSGHKWLKQCPWPKRSFQQAVWLFMALICANNKFYKPAGKPLSLADFEDALRAVSVHYYHFGGVTGLVHLFPGHFQLSANSVSMTKQVSLTEHPLFAMQEALIADAIGMMQGPRSKGMPWFDLKDALVGHPALAEHHLWSAVTSVAAQPFLHVTTDGEHFVTRRRGGSEQLLLPVPKSTPVSVAVPSPPVAPVTPAPTPPPVASSKTAKNAAAAPRPASLSTAPAPLAQSAVGSMIPHISNARIDVYLIKTATDAQSASSHIPATCPTIALKVEGALDRRAGGVDVVQIAVPAASKKAKPVVFLFDYAGAASDAHRPSLTKSLQSILDQCDVVVHDGRADADALLHQLGVHLHPVYETQTLFAEWHALTKTAIAVQAAVDAQAAPAKYHLSDAQQVKLFAAMQWISTPTRTRPGLNIILLACGLPENPLKKQFHDLFSKAVTGPNDRKTYWQLHPNAVELAECAACDVDQLVPAANAMVERIGELSKWLVRARSWLHVAERLQNKTWSLGQNLPKYAPVHARFDDDSKLVWRFALSEDGESEVASTGSDEQVAEFAERTKAEVDQLFSLLPENVCAVVAAEFPDAESELNEVILDLGRRPLLRFFGTSKPAAELTQLPPVTMEDLEAIFEGRKWSSDRRGGIDGMLHRISWISDRDDNVVGLTIRVGRACPPGYGVGQMLQDLVASGKSILILGKPGSGKTHTLRDLCARLSEAGNNVMVVDTSNEVGGPGNIPHFSLHRARRMQVKRRDRQFEVLLEAVQNHTPDVVVIDEISDAREVEAARSVVTRIQGMVATAHGSLDSILRNKTMRDLVGGLVSSTVGDEKAKAMGGRKTVTQRAADATFTTVVELLSRTEVRVFHDVNRTVDDLLTFPKRVPWVERRWLPDPSGAPKGFFWVALEPFDEVQADLVV</sequence>
<accession>A0A0L0T597</accession>
<reference evidence="5 6" key="1">
    <citation type="submission" date="2009-11" db="EMBL/GenBank/DDBJ databases">
        <title>Annotation of Allomyces macrogynus ATCC 38327.</title>
        <authorList>
            <consortium name="The Broad Institute Genome Sequencing Platform"/>
            <person name="Russ C."/>
            <person name="Cuomo C."/>
            <person name="Burger G."/>
            <person name="Gray M.W."/>
            <person name="Holland P.W.H."/>
            <person name="King N."/>
            <person name="Lang F.B.F."/>
            <person name="Roger A.J."/>
            <person name="Ruiz-Trillo I."/>
            <person name="Young S.K."/>
            <person name="Zeng Q."/>
            <person name="Gargeya S."/>
            <person name="Fitzgerald M."/>
            <person name="Haas B."/>
            <person name="Abouelleil A."/>
            <person name="Alvarado L."/>
            <person name="Arachchi H.M."/>
            <person name="Berlin A."/>
            <person name="Chapman S.B."/>
            <person name="Gearin G."/>
            <person name="Goldberg J."/>
            <person name="Griggs A."/>
            <person name="Gujja S."/>
            <person name="Hansen M."/>
            <person name="Heiman D."/>
            <person name="Howarth C."/>
            <person name="Larimer J."/>
            <person name="Lui A."/>
            <person name="MacDonald P.J.P."/>
            <person name="McCowen C."/>
            <person name="Montmayeur A."/>
            <person name="Murphy C."/>
            <person name="Neiman D."/>
            <person name="Pearson M."/>
            <person name="Priest M."/>
            <person name="Roberts A."/>
            <person name="Saif S."/>
            <person name="Shea T."/>
            <person name="Sisk P."/>
            <person name="Stolte C."/>
            <person name="Sykes S."/>
            <person name="Wortman J."/>
            <person name="Nusbaum C."/>
            <person name="Birren B."/>
        </authorList>
    </citation>
    <scope>NUCLEOTIDE SEQUENCE [LARGE SCALE GENOMIC DNA]</scope>
    <source>
        <strain evidence="5 6">ATCC 38327</strain>
    </source>
</reference>
<keyword evidence="2" id="KW-0067">ATP-binding</keyword>
<evidence type="ECO:0000256" key="1">
    <source>
        <dbReference type="ARBA" id="ARBA00022741"/>
    </source>
</evidence>
<dbReference type="SMART" id="SM00382">
    <property type="entry name" value="AAA"/>
    <property type="match status" value="1"/>
</dbReference>
<dbReference type="InterPro" id="IPR012337">
    <property type="entry name" value="RNaseH-like_sf"/>
</dbReference>
<evidence type="ECO:0000313" key="5">
    <source>
        <dbReference type="EMBL" id="KNE69886.1"/>
    </source>
</evidence>
<dbReference type="STRING" id="578462.A0A0L0T597"/>
<feature type="compositionally biased region" description="Low complexity" evidence="3">
    <location>
        <begin position="224"/>
        <end position="242"/>
    </location>
</feature>
<dbReference type="InterPro" id="IPR036397">
    <property type="entry name" value="RNaseH_sf"/>
</dbReference>
<dbReference type="SUPFAM" id="SSF52540">
    <property type="entry name" value="P-loop containing nucleoside triphosphate hydrolases"/>
    <property type="match status" value="1"/>
</dbReference>
<evidence type="ECO:0000259" key="4">
    <source>
        <dbReference type="SMART" id="SM00382"/>
    </source>
</evidence>
<gene>
    <name evidence="5" type="ORF">AMAG_14733</name>
</gene>
<dbReference type="SUPFAM" id="SSF53098">
    <property type="entry name" value="Ribonuclease H-like"/>
    <property type="match status" value="1"/>
</dbReference>
<dbReference type="PANTHER" id="PTHR20953:SF3">
    <property type="entry name" value="P-LOOP CONTAINING NUCLEOSIDE TRIPHOSPHATE HYDROLASES SUPERFAMILY PROTEIN"/>
    <property type="match status" value="1"/>
</dbReference>
<dbReference type="PANTHER" id="PTHR20953">
    <property type="entry name" value="KINASE-RELATED"/>
    <property type="match status" value="1"/>
</dbReference>
<name>A0A0L0T597_ALLM3</name>
<feature type="region of interest" description="Disordered" evidence="3">
    <location>
        <begin position="210"/>
        <end position="242"/>
    </location>
</feature>
<dbReference type="InterPro" id="IPR027417">
    <property type="entry name" value="P-loop_NTPase"/>
</dbReference>
<keyword evidence="6" id="KW-1185">Reference proteome</keyword>
<feature type="compositionally biased region" description="Pro residues" evidence="3">
    <location>
        <begin position="210"/>
        <end position="223"/>
    </location>
</feature>